<gene>
    <name evidence="1" type="ORF">Catovirus_1_608</name>
</gene>
<organism evidence="1">
    <name type="scientific">Catovirus CTV1</name>
    <dbReference type="NCBI Taxonomy" id="1977631"/>
    <lineage>
        <taxon>Viruses</taxon>
        <taxon>Varidnaviria</taxon>
        <taxon>Bamfordvirae</taxon>
        <taxon>Nucleocytoviricota</taxon>
        <taxon>Megaviricetes</taxon>
        <taxon>Imitervirales</taxon>
        <taxon>Mimiviridae</taxon>
        <taxon>Klosneuvirinae</taxon>
        <taxon>Catovirus</taxon>
    </lineage>
</organism>
<protein>
    <submittedName>
        <fullName evidence="1">Uncharacterized protein</fullName>
    </submittedName>
</protein>
<evidence type="ECO:0000313" key="1">
    <source>
        <dbReference type="EMBL" id="ARF08558.1"/>
    </source>
</evidence>
<proteinExistence type="predicted"/>
<sequence>MSLIFVKFRDDENPILLKKETTSYMNFFEHTNDLVRSSSLSDDNEKIKVNYHLYKLDIDKNTFSRIVELIENYHCDKCDNEKMVDKKMFNVIEYLQINETAINRILRMNIISEDLTEYFEQLDLSKKKIYYNYMSLNGKYKFFLDIFKFVVVDCDSYPSETTFFVTHDNKKDICFPTMNSSIKDFWRSYTNENPNNDCKILKKSKGVLLSKNYYIPQQYLNEITNTVINNSEGKNLISLNLVDFDKSENVYVLCENHIVDDNHIIKSSTCSLHHFGENLCVLKFFGSIYPFKCTIENKQKFSSVKQIVLCNKKNYELPSQVENSHEIEILKFENISTDICTIKKYNAFLNVETADLYHIEINQDTFLAFCT</sequence>
<reference evidence="1" key="1">
    <citation type="journal article" date="2017" name="Science">
        <title>Giant viruses with an expanded complement of translation system components.</title>
        <authorList>
            <person name="Schulz F."/>
            <person name="Yutin N."/>
            <person name="Ivanova N.N."/>
            <person name="Ortega D.R."/>
            <person name="Lee T.K."/>
            <person name="Vierheilig J."/>
            <person name="Daims H."/>
            <person name="Horn M."/>
            <person name="Wagner M."/>
            <person name="Jensen G.J."/>
            <person name="Kyrpides N.C."/>
            <person name="Koonin E.V."/>
            <person name="Woyke T."/>
        </authorList>
    </citation>
    <scope>NUCLEOTIDE SEQUENCE</scope>
    <source>
        <strain evidence="1">CTV1</strain>
    </source>
</reference>
<name>A0A1V0SA79_9VIRU</name>
<accession>A0A1V0SA79</accession>
<dbReference type="EMBL" id="KY684083">
    <property type="protein sequence ID" value="ARF08558.1"/>
    <property type="molecule type" value="Genomic_DNA"/>
</dbReference>